<gene>
    <name evidence="1" type="ORF">MENTE1834_LOCUS46628</name>
</gene>
<organism evidence="1 2">
    <name type="scientific">Meloidogyne enterolobii</name>
    <name type="common">Root-knot nematode worm</name>
    <name type="synonym">Meloidogyne mayaguensis</name>
    <dbReference type="NCBI Taxonomy" id="390850"/>
    <lineage>
        <taxon>Eukaryota</taxon>
        <taxon>Metazoa</taxon>
        <taxon>Ecdysozoa</taxon>
        <taxon>Nematoda</taxon>
        <taxon>Chromadorea</taxon>
        <taxon>Rhabditida</taxon>
        <taxon>Tylenchina</taxon>
        <taxon>Tylenchomorpha</taxon>
        <taxon>Tylenchoidea</taxon>
        <taxon>Meloidogynidae</taxon>
        <taxon>Meloidogyninae</taxon>
        <taxon>Meloidogyne</taxon>
    </lineage>
</organism>
<comment type="caution">
    <text evidence="1">The sequence shown here is derived from an EMBL/GenBank/DDBJ whole genome shotgun (WGS) entry which is preliminary data.</text>
</comment>
<reference evidence="1" key="1">
    <citation type="submission" date="2023-11" db="EMBL/GenBank/DDBJ databases">
        <authorList>
            <person name="Poullet M."/>
        </authorList>
    </citation>
    <scope>NUCLEOTIDE SEQUENCE</scope>
    <source>
        <strain evidence="1">E1834</strain>
    </source>
</reference>
<proteinExistence type="predicted"/>
<sequence length="77" mass="9333">MIHEFRHLLRPYPLYFIFYLFFRHLYNISSSVVCSFLHFVCSVLGSKISFFILLFTAFLNKTHTRISFQPFFVYLPI</sequence>
<name>A0ACB1B4Y7_MELEN</name>
<accession>A0ACB1B4Y7</accession>
<protein>
    <submittedName>
        <fullName evidence="1">Uncharacterized protein</fullName>
    </submittedName>
</protein>
<keyword evidence="2" id="KW-1185">Reference proteome</keyword>
<evidence type="ECO:0000313" key="2">
    <source>
        <dbReference type="Proteomes" id="UP001497535"/>
    </source>
</evidence>
<dbReference type="Proteomes" id="UP001497535">
    <property type="component" value="Unassembled WGS sequence"/>
</dbReference>
<dbReference type="EMBL" id="CAVMJV010000173">
    <property type="protein sequence ID" value="CAK5119946.1"/>
    <property type="molecule type" value="Genomic_DNA"/>
</dbReference>
<evidence type="ECO:0000313" key="1">
    <source>
        <dbReference type="EMBL" id="CAK5119946.1"/>
    </source>
</evidence>